<accession>F9NU41</accession>
<evidence type="ECO:0000256" key="2">
    <source>
        <dbReference type="ARBA" id="ARBA00022490"/>
    </source>
</evidence>
<keyword evidence="5 8" id="KW-0418">Kinase</keyword>
<dbReference type="eggNOG" id="COG0237">
    <property type="taxonomic scope" value="Bacteria"/>
</dbReference>
<dbReference type="PANTHER" id="PTHR10695:SF46">
    <property type="entry name" value="BIFUNCTIONAL COENZYME A SYNTHASE-RELATED"/>
    <property type="match status" value="1"/>
</dbReference>
<evidence type="ECO:0000313" key="10">
    <source>
        <dbReference type="EMBL" id="EGR97834.1"/>
    </source>
</evidence>
<proteinExistence type="inferred from homology"/>
<dbReference type="EMBL" id="AFUN01000007">
    <property type="protein sequence ID" value="EGR97834.1"/>
    <property type="molecule type" value="Genomic_DNA"/>
</dbReference>
<dbReference type="GO" id="GO:0015937">
    <property type="term" value="P:coenzyme A biosynthetic process"/>
    <property type="evidence" value="ECO:0007669"/>
    <property type="project" value="UniProtKB-UniRule"/>
</dbReference>
<dbReference type="STRING" id="1574624.GCA_001642025_00260"/>
<dbReference type="PANTHER" id="PTHR10695">
    <property type="entry name" value="DEPHOSPHO-COA KINASE-RELATED"/>
    <property type="match status" value="1"/>
</dbReference>
<comment type="catalytic activity">
    <reaction evidence="8">
        <text>3'-dephospho-CoA + ATP = ADP + CoA + H(+)</text>
        <dbReference type="Rhea" id="RHEA:18245"/>
        <dbReference type="ChEBI" id="CHEBI:15378"/>
        <dbReference type="ChEBI" id="CHEBI:30616"/>
        <dbReference type="ChEBI" id="CHEBI:57287"/>
        <dbReference type="ChEBI" id="CHEBI:57328"/>
        <dbReference type="ChEBI" id="CHEBI:456216"/>
        <dbReference type="EC" id="2.7.1.24"/>
    </reaction>
</comment>
<comment type="similarity">
    <text evidence="1 8">Belongs to the CoaE family.</text>
</comment>
<name>F9NU41_9ACTN</name>
<comment type="pathway">
    <text evidence="8">Cofactor biosynthesis; coenzyme A biosynthesis; CoA from (R)-pantothenate: step 5/5.</text>
</comment>
<dbReference type="Proteomes" id="UP000007832">
    <property type="component" value="Unassembled WGS sequence"/>
</dbReference>
<keyword evidence="2 8" id="KW-0963">Cytoplasm</keyword>
<dbReference type="GO" id="GO:0004140">
    <property type="term" value="F:dephospho-CoA kinase activity"/>
    <property type="evidence" value="ECO:0007669"/>
    <property type="project" value="UniProtKB-UniRule"/>
</dbReference>
<dbReference type="NCBIfam" id="NF002879">
    <property type="entry name" value="PRK03333.1"/>
    <property type="match status" value="1"/>
</dbReference>
<evidence type="ECO:0000313" key="11">
    <source>
        <dbReference type="Proteomes" id="UP000007832"/>
    </source>
</evidence>
<dbReference type="HAMAP" id="MF_00376">
    <property type="entry name" value="Dephospho_CoA_kinase"/>
    <property type="match status" value="1"/>
</dbReference>
<comment type="subcellular location">
    <subcellularLocation>
        <location evidence="8">Cytoplasm</location>
    </subcellularLocation>
</comment>
<dbReference type="PATRIC" id="fig|1051006.4.peg.687"/>
<comment type="caution">
    <text evidence="10">The sequence shown here is derived from an EMBL/GenBank/DDBJ whole genome shotgun (WGS) entry which is preliminary data.</text>
</comment>
<evidence type="ECO:0000256" key="9">
    <source>
        <dbReference type="NCBIfam" id="TIGR00152"/>
    </source>
</evidence>
<evidence type="ECO:0000256" key="3">
    <source>
        <dbReference type="ARBA" id="ARBA00022679"/>
    </source>
</evidence>
<protein>
    <recommendedName>
        <fullName evidence="8 9">Dephospho-CoA kinase</fullName>
        <ecNumber evidence="8 9">2.7.1.24</ecNumber>
    </recommendedName>
    <alternativeName>
        <fullName evidence="8">Dephosphocoenzyme A kinase</fullName>
    </alternativeName>
</protein>
<keyword evidence="4 8" id="KW-0547">Nucleotide-binding</keyword>
<dbReference type="CDD" id="cd02022">
    <property type="entry name" value="DPCK"/>
    <property type="match status" value="1"/>
</dbReference>
<evidence type="ECO:0000256" key="1">
    <source>
        <dbReference type="ARBA" id="ARBA00009018"/>
    </source>
</evidence>
<reference evidence="10 11" key="1">
    <citation type="submission" date="2011-07" db="EMBL/GenBank/DDBJ databases">
        <title>Genome Sequence of Propionibacterium acnes SK182B-JCVI.</title>
        <authorList>
            <person name="Durkin A.S."/>
            <person name="Madupu R."/>
            <person name="Hostetler J."/>
            <person name="Radune D."/>
            <person name="Torralba M."/>
            <person name="Methe B."/>
            <person name="Sutton G."/>
            <person name="Strausberg R.L."/>
            <person name="Nelson K.E."/>
        </authorList>
    </citation>
    <scope>NUCLEOTIDE SEQUENCE [LARGE SCALE GENOMIC DNA]</scope>
    <source>
        <strain evidence="10 11">SK182B-JCVI</strain>
    </source>
</reference>
<dbReference type="PROSITE" id="PS51219">
    <property type="entry name" value="DPCK"/>
    <property type="match status" value="1"/>
</dbReference>
<dbReference type="Gene3D" id="3.40.50.300">
    <property type="entry name" value="P-loop containing nucleotide triphosphate hydrolases"/>
    <property type="match status" value="1"/>
</dbReference>
<dbReference type="FunFam" id="3.40.50.300:FF:000991">
    <property type="entry name" value="Dephospho-CoA kinase"/>
    <property type="match status" value="1"/>
</dbReference>
<evidence type="ECO:0000256" key="4">
    <source>
        <dbReference type="ARBA" id="ARBA00022741"/>
    </source>
</evidence>
<gene>
    <name evidence="8 10" type="primary">coaE</name>
    <name evidence="10" type="ORF">HMPREF1162_0571</name>
</gene>
<keyword evidence="6 8" id="KW-0067">ATP-binding</keyword>
<evidence type="ECO:0000256" key="6">
    <source>
        <dbReference type="ARBA" id="ARBA00022840"/>
    </source>
</evidence>
<dbReference type="UniPathway" id="UPA00241">
    <property type="reaction ID" value="UER00356"/>
</dbReference>
<evidence type="ECO:0000256" key="7">
    <source>
        <dbReference type="ARBA" id="ARBA00022993"/>
    </source>
</evidence>
<dbReference type="EC" id="2.7.1.24" evidence="8 9"/>
<keyword evidence="7 8" id="KW-0173">Coenzyme A biosynthesis</keyword>
<dbReference type="InterPro" id="IPR027417">
    <property type="entry name" value="P-loop_NTPase"/>
</dbReference>
<dbReference type="Pfam" id="PF01121">
    <property type="entry name" value="CoaE"/>
    <property type="match status" value="1"/>
</dbReference>
<feature type="binding site" evidence="8">
    <location>
        <begin position="33"/>
        <end position="38"/>
    </location>
    <ligand>
        <name>ATP</name>
        <dbReference type="ChEBI" id="CHEBI:30616"/>
    </ligand>
</feature>
<organism evidence="10 11">
    <name type="scientific">[Propionibacterium] namnetense SK182B-JCVI</name>
    <dbReference type="NCBI Taxonomy" id="1051006"/>
    <lineage>
        <taxon>Bacteria</taxon>
        <taxon>Bacillati</taxon>
        <taxon>Actinomycetota</taxon>
        <taxon>Actinomycetes</taxon>
        <taxon>Propionibacteriales</taxon>
        <taxon>Propionibacteriaceae</taxon>
        <taxon>Cutibacterium</taxon>
    </lineage>
</organism>
<dbReference type="GO" id="GO:0005737">
    <property type="term" value="C:cytoplasm"/>
    <property type="evidence" value="ECO:0007669"/>
    <property type="project" value="UniProtKB-SubCell"/>
</dbReference>
<dbReference type="SUPFAM" id="SSF52540">
    <property type="entry name" value="P-loop containing nucleoside triphosphate hydrolases"/>
    <property type="match status" value="1"/>
</dbReference>
<keyword evidence="3 8" id="KW-0808">Transferase</keyword>
<dbReference type="GO" id="GO:0005524">
    <property type="term" value="F:ATP binding"/>
    <property type="evidence" value="ECO:0007669"/>
    <property type="project" value="UniProtKB-UniRule"/>
</dbReference>
<dbReference type="InterPro" id="IPR001977">
    <property type="entry name" value="Depp_CoAkinase"/>
</dbReference>
<evidence type="ECO:0000256" key="8">
    <source>
        <dbReference type="HAMAP-Rule" id="MF_00376"/>
    </source>
</evidence>
<dbReference type="NCBIfam" id="TIGR00152">
    <property type="entry name" value="dephospho-CoA kinase"/>
    <property type="match status" value="1"/>
</dbReference>
<dbReference type="AlphaFoldDB" id="F9NU41"/>
<sequence length="228" mass="24289">MVGDETMTRDWLRVAPSCGSGGVVRVGLTGGIASGKSTVSGLLAERGAVVIDYDQLCRDVVAVGTQGLAGVVEAFGRGVLAADGSLDRSALGSIVFADSRARRRLEAIIHPLVEEAAQRVDEEARATDDLVVVVHDIPLLVETGRADEFDVVMVTDVDPAEQVRRVVDRDGCSQADAWARIRAQASREERLAVADVVIDTSAPLEDLSEQVDRVWSKIIESESSCFSG</sequence>
<comment type="function">
    <text evidence="8">Catalyzes the phosphorylation of the 3'-hydroxyl group of dephosphocoenzyme A to form coenzyme A.</text>
</comment>
<evidence type="ECO:0000256" key="5">
    <source>
        <dbReference type="ARBA" id="ARBA00022777"/>
    </source>
</evidence>